<organism evidence="8 9">
    <name type="scientific">Hevea brasiliensis</name>
    <name type="common">Para rubber tree</name>
    <name type="synonym">Siphonia brasiliensis</name>
    <dbReference type="NCBI Taxonomy" id="3981"/>
    <lineage>
        <taxon>Eukaryota</taxon>
        <taxon>Viridiplantae</taxon>
        <taxon>Streptophyta</taxon>
        <taxon>Embryophyta</taxon>
        <taxon>Tracheophyta</taxon>
        <taxon>Spermatophyta</taxon>
        <taxon>Magnoliopsida</taxon>
        <taxon>eudicotyledons</taxon>
        <taxon>Gunneridae</taxon>
        <taxon>Pentapetalae</taxon>
        <taxon>rosids</taxon>
        <taxon>fabids</taxon>
        <taxon>Malpighiales</taxon>
        <taxon>Euphorbiaceae</taxon>
        <taxon>Crotonoideae</taxon>
        <taxon>Micrandreae</taxon>
        <taxon>Hevea</taxon>
    </lineage>
</organism>
<protein>
    <recommendedName>
        <fullName evidence="10">VOC domain-containing protein</fullName>
    </recommendedName>
</protein>
<name>A0A6A6N1H2_HEVBR</name>
<evidence type="ECO:0000313" key="9">
    <source>
        <dbReference type="Proteomes" id="UP000467840"/>
    </source>
</evidence>
<comment type="subcellular location">
    <subcellularLocation>
        <location evidence="1">Nucleus</location>
        <location evidence="1">Nuclear pore complex</location>
    </subcellularLocation>
</comment>
<dbReference type="GO" id="GO:0006406">
    <property type="term" value="P:mRNA export from nucleus"/>
    <property type="evidence" value="ECO:0007669"/>
    <property type="project" value="TreeGrafter"/>
</dbReference>
<dbReference type="InterPro" id="IPR037700">
    <property type="entry name" value="NUP88/NUP82"/>
</dbReference>
<evidence type="ECO:0000256" key="7">
    <source>
        <dbReference type="ARBA" id="ARBA00023242"/>
    </source>
</evidence>
<evidence type="ECO:0000256" key="1">
    <source>
        <dbReference type="ARBA" id="ARBA00004567"/>
    </source>
</evidence>
<keyword evidence="4" id="KW-0653">Protein transport</keyword>
<evidence type="ECO:0000256" key="3">
    <source>
        <dbReference type="ARBA" id="ARBA00022816"/>
    </source>
</evidence>
<dbReference type="PANTHER" id="PTHR13257:SF0">
    <property type="entry name" value="NUCLEAR PORE COMPLEX PROTEIN NUP88"/>
    <property type="match status" value="1"/>
</dbReference>
<evidence type="ECO:0000256" key="4">
    <source>
        <dbReference type="ARBA" id="ARBA00022927"/>
    </source>
</evidence>
<dbReference type="InterPro" id="IPR019321">
    <property type="entry name" value="Nucleoporin_Nup88"/>
</dbReference>
<keyword evidence="7" id="KW-0539">Nucleus</keyword>
<keyword evidence="3" id="KW-0509">mRNA transport</keyword>
<dbReference type="SUPFAM" id="SSF101898">
    <property type="entry name" value="NHL repeat"/>
    <property type="match status" value="1"/>
</dbReference>
<dbReference type="Proteomes" id="UP000467840">
    <property type="component" value="Chromosome 6"/>
</dbReference>
<gene>
    <name evidence="8" type="ORF">GH714_041304</name>
</gene>
<evidence type="ECO:0000256" key="6">
    <source>
        <dbReference type="ARBA" id="ARBA00023132"/>
    </source>
</evidence>
<keyword evidence="5" id="KW-0811">Translocation</keyword>
<reference evidence="8 9" key="1">
    <citation type="journal article" date="2020" name="Mol. Plant">
        <title>The Chromosome-Based Rubber Tree Genome Provides New Insights into Spurge Genome Evolution and Rubber Biosynthesis.</title>
        <authorList>
            <person name="Liu J."/>
            <person name="Shi C."/>
            <person name="Shi C.C."/>
            <person name="Li W."/>
            <person name="Zhang Q.J."/>
            <person name="Zhang Y."/>
            <person name="Li K."/>
            <person name="Lu H.F."/>
            <person name="Shi C."/>
            <person name="Zhu S.T."/>
            <person name="Xiao Z.Y."/>
            <person name="Nan H."/>
            <person name="Yue Y."/>
            <person name="Zhu X.G."/>
            <person name="Wu Y."/>
            <person name="Hong X.N."/>
            <person name="Fan G.Y."/>
            <person name="Tong Y."/>
            <person name="Zhang D."/>
            <person name="Mao C.L."/>
            <person name="Liu Y.L."/>
            <person name="Hao S.J."/>
            <person name="Liu W.Q."/>
            <person name="Lv M.Q."/>
            <person name="Zhang H.B."/>
            <person name="Liu Y."/>
            <person name="Hu-Tang G.R."/>
            <person name="Wang J.P."/>
            <person name="Wang J.H."/>
            <person name="Sun Y.H."/>
            <person name="Ni S.B."/>
            <person name="Chen W.B."/>
            <person name="Zhang X.C."/>
            <person name="Jiao Y.N."/>
            <person name="Eichler E.E."/>
            <person name="Li G.H."/>
            <person name="Liu X."/>
            <person name="Gao L.Z."/>
        </authorList>
    </citation>
    <scope>NUCLEOTIDE SEQUENCE [LARGE SCALE GENOMIC DNA]</scope>
    <source>
        <strain evidence="9">cv. GT1</strain>
        <tissue evidence="8">Leaf</tissue>
    </source>
</reference>
<dbReference type="GO" id="GO:0000056">
    <property type="term" value="P:ribosomal small subunit export from nucleus"/>
    <property type="evidence" value="ECO:0007669"/>
    <property type="project" value="InterPro"/>
</dbReference>
<keyword evidence="9" id="KW-1185">Reference proteome</keyword>
<evidence type="ECO:0000256" key="2">
    <source>
        <dbReference type="ARBA" id="ARBA00022448"/>
    </source>
</evidence>
<dbReference type="Pfam" id="PF10168">
    <property type="entry name" value="Nup88"/>
    <property type="match status" value="1"/>
</dbReference>
<accession>A0A6A6N1H2</accession>
<dbReference type="Gene3D" id="3.10.180.10">
    <property type="entry name" value="2,3-Dihydroxybiphenyl 1,2-Dioxygenase, domain 1"/>
    <property type="match status" value="1"/>
</dbReference>
<evidence type="ECO:0000256" key="5">
    <source>
        <dbReference type="ARBA" id="ARBA00023010"/>
    </source>
</evidence>
<dbReference type="Gene3D" id="2.130.10.10">
    <property type="entry name" value="YVTN repeat-like/Quinoprotein amine dehydrogenase"/>
    <property type="match status" value="1"/>
</dbReference>
<dbReference type="InterPro" id="IPR015943">
    <property type="entry name" value="WD40/YVTN_repeat-like_dom_sf"/>
</dbReference>
<keyword evidence="6" id="KW-0906">Nuclear pore complex</keyword>
<dbReference type="EMBL" id="JAAGAX010000004">
    <property type="protein sequence ID" value="KAF2317979.1"/>
    <property type="molecule type" value="Genomic_DNA"/>
</dbReference>
<evidence type="ECO:0008006" key="10">
    <source>
        <dbReference type="Google" id="ProtNLM"/>
    </source>
</evidence>
<dbReference type="GO" id="GO:0006606">
    <property type="term" value="P:protein import into nucleus"/>
    <property type="evidence" value="ECO:0007669"/>
    <property type="project" value="TreeGrafter"/>
</dbReference>
<dbReference type="GO" id="GO:0000055">
    <property type="term" value="P:ribosomal large subunit export from nucleus"/>
    <property type="evidence" value="ECO:0007669"/>
    <property type="project" value="InterPro"/>
</dbReference>
<dbReference type="PANTHER" id="PTHR13257">
    <property type="entry name" value="NUCLEOPORIN NUP84-RELATED"/>
    <property type="match status" value="1"/>
</dbReference>
<evidence type="ECO:0000313" key="8">
    <source>
        <dbReference type="EMBL" id="KAF2317979.1"/>
    </source>
</evidence>
<sequence>MAIVEKKLKDMKIEYVKGKVEEGGMHVDQLFFHDPDGFMIEICNCDVLPVIPLAGDAILSCSLINCNIQQQQKQQIQDSRADGEAAARAPRNLLAWDGSSRLYYWDSSKHCLHRISIRLGEPETTSVLAATPSKVLLANVQIDVVVNKISINRNGSALLLAGSDGLCVMYLYGRTSDNDKTIVCRTVSVGSQIYFNESNLIRTLQVAWHPYSDTHLGILSSDSVFRLFDLSSDLLQPEQEYYLQPVEPGRSRHAASICPVDFSYGGDHLWDRFSGPLQRVHGGEEDSGVRGVECEGRAVSFLYNVISKDSILVIAWSGGQLQIDALADEIQPVWTIGSPPRVRVDSHDRICALAMICELTSSEIPVAELDQPLDHTVWLSHPPPLLRLAIVDLALPRKTESGSNIMMFSDPLMPERIYSVHDGGIDSILLHFLPFTSQSSGKEEIVRAPSVHPVLSTCQADNSSPLCGFEALSDSFGYSWIIGVTSMQECFVLEMKTWNLLLPIHVDVEKKSPISEEWKEGETP</sequence>
<dbReference type="GO" id="GO:0017056">
    <property type="term" value="F:structural constituent of nuclear pore"/>
    <property type="evidence" value="ECO:0007669"/>
    <property type="project" value="InterPro"/>
</dbReference>
<dbReference type="GO" id="GO:0005643">
    <property type="term" value="C:nuclear pore"/>
    <property type="evidence" value="ECO:0007669"/>
    <property type="project" value="UniProtKB-SubCell"/>
</dbReference>
<dbReference type="InterPro" id="IPR029068">
    <property type="entry name" value="Glyas_Bleomycin-R_OHBP_Dase"/>
</dbReference>
<proteinExistence type="predicted"/>
<keyword evidence="2" id="KW-0813">Transport</keyword>
<dbReference type="AlphaFoldDB" id="A0A6A6N1H2"/>
<comment type="caution">
    <text evidence="8">The sequence shown here is derived from an EMBL/GenBank/DDBJ whole genome shotgun (WGS) entry which is preliminary data.</text>
</comment>